<dbReference type="InterPro" id="IPR000387">
    <property type="entry name" value="Tyr_Pase_dom"/>
</dbReference>
<dbReference type="Proteomes" id="UP000245783">
    <property type="component" value="Unassembled WGS sequence"/>
</dbReference>
<dbReference type="GO" id="GO:0043409">
    <property type="term" value="P:negative regulation of MAPK cascade"/>
    <property type="evidence" value="ECO:0007669"/>
    <property type="project" value="TreeGrafter"/>
</dbReference>
<dbReference type="SUPFAM" id="SSF52799">
    <property type="entry name" value="(Phosphotyrosine protein) phosphatases II"/>
    <property type="match status" value="1"/>
</dbReference>
<dbReference type="GeneID" id="37033445"/>
<keyword evidence="4" id="KW-0904">Protein phosphatase</keyword>
<name>A0A316W202_9BASI</name>
<dbReference type="Gene3D" id="3.90.190.10">
    <property type="entry name" value="Protein tyrosine phosphatase superfamily"/>
    <property type="match status" value="1"/>
</dbReference>
<dbReference type="EC" id="3.1.3.48" evidence="2"/>
<evidence type="ECO:0000259" key="5">
    <source>
        <dbReference type="PROSITE" id="PS50054"/>
    </source>
</evidence>
<feature type="domain" description="Tyrosine specific protein phosphatases" evidence="6">
    <location>
        <begin position="101"/>
        <end position="159"/>
    </location>
</feature>
<sequence length="178" mass="19441">LPEPATPAAARSRSVSSGEAADSEFVVSEILPGFLFLGPDIATTSEAEHLVSDLGVRRILNCALEIEEGGGKHLALNEGRLGIEKYRKIPLKDTVEAEDVQSHIDEACTFLDDARLYGTPTYVHCKAGKSRSVLVVMAYLIHHLGWPLSQAYSHVVARRRTVSPNLGFVAELMAFEKR</sequence>
<keyword evidence="8" id="KW-1185">Reference proteome</keyword>
<feature type="non-terminal residue" evidence="7">
    <location>
        <position position="178"/>
    </location>
</feature>
<dbReference type="PROSITE" id="PS50056">
    <property type="entry name" value="TYR_PHOSPHATASE_2"/>
    <property type="match status" value="1"/>
</dbReference>
<evidence type="ECO:0000256" key="3">
    <source>
        <dbReference type="ARBA" id="ARBA00022801"/>
    </source>
</evidence>
<evidence type="ECO:0000313" key="7">
    <source>
        <dbReference type="EMBL" id="PWN43118.1"/>
    </source>
</evidence>
<dbReference type="PANTHER" id="PTHR10159:SF530">
    <property type="entry name" value="DUAL SPECIFICITY PROTEIN PHOSPHATASE DDB_G0271350-RELATED"/>
    <property type="match status" value="1"/>
</dbReference>
<reference evidence="7 8" key="1">
    <citation type="journal article" date="2018" name="Mol. Biol. Evol.">
        <title>Broad Genomic Sampling Reveals a Smut Pathogenic Ancestry of the Fungal Clade Ustilaginomycotina.</title>
        <authorList>
            <person name="Kijpornyongpan T."/>
            <person name="Mondo S.J."/>
            <person name="Barry K."/>
            <person name="Sandor L."/>
            <person name="Lee J."/>
            <person name="Lipzen A."/>
            <person name="Pangilinan J."/>
            <person name="LaButti K."/>
            <person name="Hainaut M."/>
            <person name="Henrissat B."/>
            <person name="Grigoriev I.V."/>
            <person name="Spatafora J.W."/>
            <person name="Aime M.C."/>
        </authorList>
    </citation>
    <scope>NUCLEOTIDE SEQUENCE [LARGE SCALE GENOMIC DNA]</scope>
    <source>
        <strain evidence="7 8">MCA 4658</strain>
    </source>
</reference>
<dbReference type="PROSITE" id="PS50054">
    <property type="entry name" value="TYR_PHOSPHATASE_DUAL"/>
    <property type="match status" value="1"/>
</dbReference>
<keyword evidence="3" id="KW-0378">Hydrolase</keyword>
<dbReference type="InterPro" id="IPR000340">
    <property type="entry name" value="Dual-sp_phosphatase_cat-dom"/>
</dbReference>
<dbReference type="InParanoid" id="A0A316W202"/>
<feature type="non-terminal residue" evidence="7">
    <location>
        <position position="1"/>
    </location>
</feature>
<evidence type="ECO:0000256" key="2">
    <source>
        <dbReference type="ARBA" id="ARBA00013064"/>
    </source>
</evidence>
<comment type="similarity">
    <text evidence="1">Belongs to the protein-tyrosine phosphatase family. Non-receptor class dual specificity subfamily.</text>
</comment>
<accession>A0A316W202</accession>
<dbReference type="AlphaFoldDB" id="A0A316W202"/>
<dbReference type="PANTHER" id="PTHR10159">
    <property type="entry name" value="DUAL SPECIFICITY PROTEIN PHOSPHATASE"/>
    <property type="match status" value="1"/>
</dbReference>
<dbReference type="OrthoDB" id="273181at2759"/>
<dbReference type="InterPro" id="IPR029021">
    <property type="entry name" value="Prot-tyrosine_phosphatase-like"/>
</dbReference>
<evidence type="ECO:0000256" key="1">
    <source>
        <dbReference type="ARBA" id="ARBA00008601"/>
    </source>
</evidence>
<dbReference type="SMART" id="SM00195">
    <property type="entry name" value="DSPc"/>
    <property type="match status" value="1"/>
</dbReference>
<evidence type="ECO:0000256" key="4">
    <source>
        <dbReference type="ARBA" id="ARBA00022912"/>
    </source>
</evidence>
<gene>
    <name evidence="7" type="ORF">IE81DRAFT_283768</name>
</gene>
<evidence type="ECO:0000313" key="8">
    <source>
        <dbReference type="Proteomes" id="UP000245783"/>
    </source>
</evidence>
<dbReference type="GO" id="GO:0005737">
    <property type="term" value="C:cytoplasm"/>
    <property type="evidence" value="ECO:0007669"/>
    <property type="project" value="TreeGrafter"/>
</dbReference>
<organism evidence="7 8">
    <name type="scientific">Ceraceosorus guamensis</name>
    <dbReference type="NCBI Taxonomy" id="1522189"/>
    <lineage>
        <taxon>Eukaryota</taxon>
        <taxon>Fungi</taxon>
        <taxon>Dikarya</taxon>
        <taxon>Basidiomycota</taxon>
        <taxon>Ustilaginomycotina</taxon>
        <taxon>Exobasidiomycetes</taxon>
        <taxon>Ceraceosorales</taxon>
        <taxon>Ceraceosoraceae</taxon>
        <taxon>Ceraceosorus</taxon>
    </lineage>
</organism>
<dbReference type="EMBL" id="KZ819373">
    <property type="protein sequence ID" value="PWN43118.1"/>
    <property type="molecule type" value="Genomic_DNA"/>
</dbReference>
<dbReference type="RefSeq" id="XP_025370278.1">
    <property type="nucleotide sequence ID" value="XM_025511575.1"/>
</dbReference>
<evidence type="ECO:0000259" key="6">
    <source>
        <dbReference type="PROSITE" id="PS50056"/>
    </source>
</evidence>
<dbReference type="GO" id="GO:0004725">
    <property type="term" value="F:protein tyrosine phosphatase activity"/>
    <property type="evidence" value="ECO:0007669"/>
    <property type="project" value="UniProtKB-EC"/>
</dbReference>
<proteinExistence type="inferred from homology"/>
<protein>
    <recommendedName>
        <fullName evidence="2">protein-tyrosine-phosphatase</fullName>
        <ecNumber evidence="2">3.1.3.48</ecNumber>
    </recommendedName>
</protein>
<dbReference type="STRING" id="1522189.A0A316W202"/>
<feature type="domain" description="Tyrosine-protein phosphatase" evidence="5">
    <location>
        <begin position="24"/>
        <end position="178"/>
    </location>
</feature>
<dbReference type="CDD" id="cd14498">
    <property type="entry name" value="DSP"/>
    <property type="match status" value="1"/>
</dbReference>
<dbReference type="InterPro" id="IPR020422">
    <property type="entry name" value="TYR_PHOSPHATASE_DUAL_dom"/>
</dbReference>
<dbReference type="Pfam" id="PF00782">
    <property type="entry name" value="DSPc"/>
    <property type="match status" value="1"/>
</dbReference>